<sequence>MTFEAGKSGNPGGRPKLKPFKDALMMEALSAERGEKCIAKKGSLRWNARKLLELGEVPAIKEIADRLDGKVTQAISGPDGGPIQTIDLTNVSADDLERLEALFGPLAGGSGDDDESNTGGEGEAVG</sequence>
<dbReference type="RefSeq" id="WP_128442257.1">
    <property type="nucleotide sequence ID" value="NZ_SBIP01000002.1"/>
</dbReference>
<keyword evidence="3" id="KW-1185">Reference proteome</keyword>
<dbReference type="OrthoDB" id="8402166at2"/>
<evidence type="ECO:0008006" key="4">
    <source>
        <dbReference type="Google" id="ProtNLM"/>
    </source>
</evidence>
<dbReference type="EMBL" id="SBIP01000002">
    <property type="protein sequence ID" value="RWX78279.1"/>
    <property type="molecule type" value="Genomic_DNA"/>
</dbReference>
<evidence type="ECO:0000256" key="1">
    <source>
        <dbReference type="SAM" id="MobiDB-lite"/>
    </source>
</evidence>
<protein>
    <recommendedName>
        <fullName evidence="4">DUF5681 domain-containing protein</fullName>
    </recommendedName>
</protein>
<evidence type="ECO:0000313" key="3">
    <source>
        <dbReference type="Proteomes" id="UP000287687"/>
    </source>
</evidence>
<dbReference type="Proteomes" id="UP000287687">
    <property type="component" value="Unassembled WGS sequence"/>
</dbReference>
<proteinExistence type="predicted"/>
<dbReference type="AlphaFoldDB" id="A0A3S3VJV2"/>
<feature type="region of interest" description="Disordered" evidence="1">
    <location>
        <begin position="103"/>
        <end position="126"/>
    </location>
</feature>
<reference evidence="2 3" key="1">
    <citation type="submission" date="2019-01" db="EMBL/GenBank/DDBJ databases">
        <title>The draft genome of Rhizobium sp. 24NR.</title>
        <authorList>
            <person name="Liu L."/>
            <person name="Liang L."/>
            <person name="Shi S."/>
            <person name="Xu L."/>
            <person name="Wang X."/>
            <person name="Li L."/>
            <person name="Zhang X."/>
        </authorList>
    </citation>
    <scope>NUCLEOTIDE SEQUENCE [LARGE SCALE GENOMIC DNA]</scope>
    <source>
        <strain evidence="2 3">24NR</strain>
    </source>
</reference>
<comment type="caution">
    <text evidence="2">The sequence shown here is derived from an EMBL/GenBank/DDBJ whole genome shotgun (WGS) entry which is preliminary data.</text>
</comment>
<accession>A0A3S3VJV2</accession>
<name>A0A3S3VJV2_9HYPH</name>
<gene>
    <name evidence="2" type="ORF">EPK99_06505</name>
</gene>
<organism evidence="2 3">
    <name type="scientific">Neorhizobium lilium</name>
    <dbReference type="NCBI Taxonomy" id="2503024"/>
    <lineage>
        <taxon>Bacteria</taxon>
        <taxon>Pseudomonadati</taxon>
        <taxon>Pseudomonadota</taxon>
        <taxon>Alphaproteobacteria</taxon>
        <taxon>Hyphomicrobiales</taxon>
        <taxon>Rhizobiaceae</taxon>
        <taxon>Rhizobium/Agrobacterium group</taxon>
        <taxon>Neorhizobium</taxon>
    </lineage>
</organism>
<evidence type="ECO:0000313" key="2">
    <source>
        <dbReference type="EMBL" id="RWX78279.1"/>
    </source>
</evidence>